<feature type="compositionally biased region" description="Low complexity" evidence="1">
    <location>
        <begin position="613"/>
        <end position="629"/>
    </location>
</feature>
<organism evidence="2">
    <name type="scientific">Ditylum brightwellii</name>
    <dbReference type="NCBI Taxonomy" id="49249"/>
    <lineage>
        <taxon>Eukaryota</taxon>
        <taxon>Sar</taxon>
        <taxon>Stramenopiles</taxon>
        <taxon>Ochrophyta</taxon>
        <taxon>Bacillariophyta</taxon>
        <taxon>Mediophyceae</taxon>
        <taxon>Lithodesmiophycidae</taxon>
        <taxon>Lithodesmiales</taxon>
        <taxon>Lithodesmiaceae</taxon>
        <taxon>Ditylum</taxon>
    </lineage>
</organism>
<feature type="region of interest" description="Disordered" evidence="1">
    <location>
        <begin position="708"/>
        <end position="797"/>
    </location>
</feature>
<feature type="compositionally biased region" description="Low complexity" evidence="1">
    <location>
        <begin position="213"/>
        <end position="227"/>
    </location>
</feature>
<feature type="compositionally biased region" description="Polar residues" evidence="1">
    <location>
        <begin position="557"/>
        <end position="570"/>
    </location>
</feature>
<feature type="compositionally biased region" description="Polar residues" evidence="1">
    <location>
        <begin position="27"/>
        <end position="38"/>
    </location>
</feature>
<feature type="compositionally biased region" description="Polar residues" evidence="1">
    <location>
        <begin position="630"/>
        <end position="643"/>
    </location>
</feature>
<sequence length="864" mass="91954">MSTASSQHSDNGDRDGEEKKGDEKNSSTESDAQESINSKQKEKSSHNNDSNSSSVKKRKSSGKSNRSSTPHAPSKLGRKGDPRMHRAVAARLADPNMSLLNALRTGGFEFPDIESGGGDDKILDTDSVQLCQRKNQLSRRLRLARQQAAQGEENGKKGGGKGQNNEESAQKGQQDNISYETESLLSPDAQARVEILMRHHSHLNEDQTRCFPKKTANTNTNAENGAKPNTSPAPGGDKDKAIKDAAQALLEEEETFKQTSSATNGIGEKSVDDQDTQVDEEEVGSALHQHKRMARNHPLFVTQQHGAIVTGTQMQHIQATQGGTEGKGGQAGDQVAVWGANPRQGMSVMNASPAEAAAALPAAVASLQRLTGAGAGGFFGGFGLSGVGLGGSDGTGYGAQQQQPAPGTLLLGAGAPFGPIIRAPGTGAQNMGTSPGGSYLQPPQLMPTNLGLIEGSNLKTEKKMSDAGSTSSSTAASSLAKQAELLGMSREQLKSVLVSGGFTEDILDDKNTERPQKDAKQTSNATGSSSREIPQNVKSRSEKAVIVNDTSNTLEANLSLQPTLSTSSIGPESKTEPKKTGNSESKAPSSSAETSDMSTANIRTGSTQRNHLSNISRGNGSNTTSSSSTQFQTRDNSTSTTTAKNEFESKMKMALDFHCAETASLLKRCMIMAGFNPTETEECDSTYLEFARRATAGETQRIERIRAKLNMNGDRNIPPLPTSKNTSKSSNRMRGNDSGTKDSGSGRSNLRQEGANVPAVNSFQSINQQKMSSQRGQKIIDDDTPSNGRYSHQREGKVHQVGIHRPMISHTPGGFMMDQKAGFYEGINSMGLTSAMWSSNYSRDGNGVIRQVANSDNEVHVRNF</sequence>
<accession>A0A6U3TSX2</accession>
<gene>
    <name evidence="2" type="ORF">DBRI1063_LOCUS20563</name>
</gene>
<name>A0A6U3TSX2_9STRA</name>
<proteinExistence type="predicted"/>
<feature type="compositionally biased region" description="Polar residues" evidence="1">
    <location>
        <begin position="759"/>
        <end position="776"/>
    </location>
</feature>
<feature type="region of interest" description="Disordered" evidence="1">
    <location>
        <begin position="254"/>
        <end position="276"/>
    </location>
</feature>
<feature type="region of interest" description="Disordered" evidence="1">
    <location>
        <begin position="139"/>
        <end position="176"/>
    </location>
</feature>
<reference evidence="2" key="1">
    <citation type="submission" date="2021-01" db="EMBL/GenBank/DDBJ databases">
        <authorList>
            <person name="Corre E."/>
            <person name="Pelletier E."/>
            <person name="Niang G."/>
            <person name="Scheremetjew M."/>
            <person name="Finn R."/>
            <person name="Kale V."/>
            <person name="Holt S."/>
            <person name="Cochrane G."/>
            <person name="Meng A."/>
            <person name="Brown T."/>
            <person name="Cohen L."/>
        </authorList>
    </citation>
    <scope>NUCLEOTIDE SEQUENCE</scope>
    <source>
        <strain evidence="2">Pop2</strain>
    </source>
</reference>
<feature type="compositionally biased region" description="Polar residues" evidence="1">
    <location>
        <begin position="722"/>
        <end position="751"/>
    </location>
</feature>
<feature type="region of interest" description="Disordered" evidence="1">
    <location>
        <begin position="1"/>
        <end position="97"/>
    </location>
</feature>
<protein>
    <submittedName>
        <fullName evidence="2">Uncharacterized protein</fullName>
    </submittedName>
</protein>
<feature type="compositionally biased region" description="Basic and acidic residues" evidence="1">
    <location>
        <begin position="10"/>
        <end position="26"/>
    </location>
</feature>
<dbReference type="EMBL" id="HBGN01031854">
    <property type="protein sequence ID" value="CAD9348712.1"/>
    <property type="molecule type" value="Transcribed_RNA"/>
</dbReference>
<feature type="region of interest" description="Disordered" evidence="1">
    <location>
        <begin position="557"/>
        <end position="643"/>
    </location>
</feature>
<evidence type="ECO:0000313" key="2">
    <source>
        <dbReference type="EMBL" id="CAD9348712.1"/>
    </source>
</evidence>
<feature type="compositionally biased region" description="Basic and acidic residues" evidence="1">
    <location>
        <begin position="508"/>
        <end position="520"/>
    </location>
</feature>
<feature type="region of interest" description="Disordered" evidence="1">
    <location>
        <begin position="204"/>
        <end position="239"/>
    </location>
</feature>
<feature type="region of interest" description="Disordered" evidence="1">
    <location>
        <begin position="506"/>
        <end position="542"/>
    </location>
</feature>
<feature type="compositionally biased region" description="Polar residues" evidence="1">
    <location>
        <begin position="521"/>
        <end position="538"/>
    </location>
</feature>
<feature type="compositionally biased region" description="Polar residues" evidence="1">
    <location>
        <begin position="582"/>
        <end position="612"/>
    </location>
</feature>
<evidence type="ECO:0000256" key="1">
    <source>
        <dbReference type="SAM" id="MobiDB-lite"/>
    </source>
</evidence>
<dbReference type="AlphaFoldDB" id="A0A6U3TSX2"/>